<dbReference type="Proteomes" id="UP000694925">
    <property type="component" value="Unplaced"/>
</dbReference>
<feature type="domain" description="Arrestin C-terminal-like" evidence="4">
    <location>
        <begin position="180"/>
        <end position="309"/>
    </location>
</feature>
<reference evidence="6" key="1">
    <citation type="submission" date="2025-08" db="UniProtKB">
        <authorList>
            <consortium name="RefSeq"/>
        </authorList>
    </citation>
    <scope>IDENTIFICATION</scope>
    <source>
        <tissue evidence="6">Whole body</tissue>
    </source>
</reference>
<dbReference type="Gene3D" id="2.60.40.640">
    <property type="match status" value="2"/>
</dbReference>
<dbReference type="InterPro" id="IPR011021">
    <property type="entry name" value="Arrestin-like_N"/>
</dbReference>
<dbReference type="RefSeq" id="XP_017878803.1">
    <property type="nucleotide sequence ID" value="XM_018023314.2"/>
</dbReference>
<dbReference type="PANTHER" id="PTHR11188">
    <property type="entry name" value="ARRESTIN DOMAIN CONTAINING PROTEIN"/>
    <property type="match status" value="1"/>
</dbReference>
<dbReference type="SMART" id="SM01017">
    <property type="entry name" value="Arrestin_C"/>
    <property type="match status" value="2"/>
</dbReference>
<dbReference type="GeneID" id="108624192"/>
<evidence type="ECO:0000256" key="2">
    <source>
        <dbReference type="ARBA" id="ARBA00022606"/>
    </source>
</evidence>
<keyword evidence="5" id="KW-1185">Reference proteome</keyword>
<evidence type="ECO:0000256" key="1">
    <source>
        <dbReference type="ARBA" id="ARBA00005298"/>
    </source>
</evidence>
<dbReference type="InterPro" id="IPR050357">
    <property type="entry name" value="Arrestin_domain-protein"/>
</dbReference>
<protein>
    <submittedName>
        <fullName evidence="6">Arrestin domain-containing protein 2-like</fullName>
    </submittedName>
</protein>
<feature type="domain" description="Arrestin C-terminal-like" evidence="4">
    <location>
        <begin position="5"/>
        <end position="154"/>
    </location>
</feature>
<dbReference type="Pfam" id="PF02752">
    <property type="entry name" value="Arrestin_C"/>
    <property type="match status" value="1"/>
</dbReference>
<dbReference type="InterPro" id="IPR014752">
    <property type="entry name" value="Arrestin-like_C"/>
</dbReference>
<dbReference type="AlphaFoldDB" id="A0AAJ7N5M7"/>
<dbReference type="SUPFAM" id="SSF81296">
    <property type="entry name" value="E set domains"/>
    <property type="match status" value="2"/>
</dbReference>
<sequence>MPPLRSFRIIFDRPSATYLSGERVSGNIIVDVYGDKHVRGVVFCAKGEARVHWTESRSTKDSHGHNTTETVHYSNREEYFHFKYNVISTDNSRSRVTIPSGSNQYPFEFQLPYNIPSSFEHRIGQIRYTVKVVIDRPWKFDHECKAAFTVVSSLDLNEHRHNCLGIDDEAKKDFCCCCVNVGSMSVRISLPSTGFVPGQVINTRYDYENSSDSVKIEALCTKLVQKMTFHATSKSKDETSPIISTKTSGHIPDRGQYTAELRIPPIAPSNLLHCRIIDLVYQTVATVHVSGPHTRIERSYPVLIGTVPLYCPPSAPPLEDVNVAPPNPTKSENGPATMPANPPPYSSLEPTAPLPGPGPSSQNIGFVDPNRPKPNWNIPPPSYEECTSGAQHIRDDDESKYVFGADNSFAPRYPVFSYPTPNVRNN</sequence>
<proteinExistence type="inferred from homology"/>
<evidence type="ECO:0000313" key="6">
    <source>
        <dbReference type="RefSeq" id="XP_017878803.1"/>
    </source>
</evidence>
<accession>A0AAJ7N5M7</accession>
<comment type="similarity">
    <text evidence="1">Belongs to the arrestin family.</text>
</comment>
<evidence type="ECO:0000256" key="3">
    <source>
        <dbReference type="SAM" id="MobiDB-lite"/>
    </source>
</evidence>
<dbReference type="InterPro" id="IPR011022">
    <property type="entry name" value="Arrestin_C-like"/>
</dbReference>
<name>A0AAJ7N5M7_9HYME</name>
<feature type="region of interest" description="Disordered" evidence="3">
    <location>
        <begin position="320"/>
        <end position="391"/>
    </location>
</feature>
<organism evidence="5 6">
    <name type="scientific">Ceratina calcarata</name>
    <dbReference type="NCBI Taxonomy" id="156304"/>
    <lineage>
        <taxon>Eukaryota</taxon>
        <taxon>Metazoa</taxon>
        <taxon>Ecdysozoa</taxon>
        <taxon>Arthropoda</taxon>
        <taxon>Hexapoda</taxon>
        <taxon>Insecta</taxon>
        <taxon>Pterygota</taxon>
        <taxon>Neoptera</taxon>
        <taxon>Endopterygota</taxon>
        <taxon>Hymenoptera</taxon>
        <taxon>Apocrita</taxon>
        <taxon>Aculeata</taxon>
        <taxon>Apoidea</taxon>
        <taxon>Anthophila</taxon>
        <taxon>Apidae</taxon>
        <taxon>Ceratina</taxon>
        <taxon>Zadontomerus</taxon>
    </lineage>
</organism>
<evidence type="ECO:0000313" key="5">
    <source>
        <dbReference type="Proteomes" id="UP000694925"/>
    </source>
</evidence>
<dbReference type="KEGG" id="ccal:108624192"/>
<dbReference type="PANTHER" id="PTHR11188:SF176">
    <property type="entry name" value="ARRESTIN DOMAIN-CONTAINING PROTEIN 1"/>
    <property type="match status" value="1"/>
</dbReference>
<dbReference type="InterPro" id="IPR014756">
    <property type="entry name" value="Ig_E-set"/>
</dbReference>
<evidence type="ECO:0000259" key="4">
    <source>
        <dbReference type="SMART" id="SM01017"/>
    </source>
</evidence>
<gene>
    <name evidence="6" type="primary">LOC108624192</name>
</gene>
<dbReference type="GO" id="GO:0005737">
    <property type="term" value="C:cytoplasm"/>
    <property type="evidence" value="ECO:0007669"/>
    <property type="project" value="TreeGrafter"/>
</dbReference>
<dbReference type="GO" id="GO:0015031">
    <property type="term" value="P:protein transport"/>
    <property type="evidence" value="ECO:0007669"/>
    <property type="project" value="TreeGrafter"/>
</dbReference>
<keyword evidence="2" id="KW-0716">Sensory transduction</keyword>
<dbReference type="Pfam" id="PF00339">
    <property type="entry name" value="Arrestin_N"/>
    <property type="match status" value="1"/>
</dbReference>